<evidence type="ECO:0000256" key="3">
    <source>
        <dbReference type="ARBA" id="ARBA00022989"/>
    </source>
</evidence>
<dbReference type="InterPro" id="IPR001750">
    <property type="entry name" value="ND/Mrp_TM"/>
</dbReference>
<evidence type="ECO:0000256" key="2">
    <source>
        <dbReference type="ARBA" id="ARBA00022692"/>
    </source>
</evidence>
<dbReference type="GO" id="GO:0012505">
    <property type="term" value="C:endomembrane system"/>
    <property type="evidence" value="ECO:0007669"/>
    <property type="project" value="UniProtKB-SubCell"/>
</dbReference>
<dbReference type="GO" id="GO:0048038">
    <property type="term" value="F:quinone binding"/>
    <property type="evidence" value="ECO:0007669"/>
    <property type="project" value="UniProtKB-KW"/>
</dbReference>
<sequence length="480" mass="51314">MEAVVTNFGMQAAAAEIFLLTAICVILLVDVFLDDSKRWVTYGLTMLTLAGCAFVTVNYAVDGRVIAFDGMFIADPMGDVLKLFTYGTVAVSLLYSREYLQRNGLFRGEFFILALVAMLGVMVMVSAGSLLTVYLGVELLSLSLYAMVAFDRDSGVAAESAMKYFVLGAIASGALLYGFSILYGVAGTLQLDELAVAVREVGAGNLGLIFGLAFVIVGIAFKFGAVPFHMWVPDVYHGAPTPVTMFIGSAPKIASFILAIRVLAEGLDAMVASWQNMLIAISIASMIIGNVVAIAQTNLKRMLAYSTISHVGFILLGILAGTNDGYRASMFYTLTYVIMAVGSFGMILLLSRKGFEGDQLEDFKGLARKSPWFAAVMMMLMFSTAGVPPFVGFWAKIAVLGAVVNVGLSWLAAVAVLLSVVGAFYYLRVIKLMYFDEPTDTYNIEAGGTLRAVLSANGVAVLALGIFPSVLLDLCARVLP</sequence>
<keyword evidence="2 5" id="KW-0812">Transmembrane</keyword>
<dbReference type="NCBIfam" id="TIGR01770">
    <property type="entry name" value="NDH_I_N"/>
    <property type="match status" value="1"/>
</dbReference>
<evidence type="ECO:0000256" key="6">
    <source>
        <dbReference type="RuleBase" id="RU000320"/>
    </source>
</evidence>
<dbReference type="Pfam" id="PF00361">
    <property type="entry name" value="Proton_antipo_M"/>
    <property type="match status" value="1"/>
</dbReference>
<dbReference type="GO" id="GO:0050136">
    <property type="term" value="F:NADH dehydrogenase (quinone) (non-electrogenic) activity"/>
    <property type="evidence" value="ECO:0007669"/>
    <property type="project" value="UniProtKB-UniRule"/>
</dbReference>
<feature type="transmembrane region" description="Helical" evidence="5">
    <location>
        <begin position="328"/>
        <end position="351"/>
    </location>
</feature>
<organism evidence="8 9">
    <name type="scientific">Steroidobacter agaridevorans</name>
    <dbReference type="NCBI Taxonomy" id="2695856"/>
    <lineage>
        <taxon>Bacteria</taxon>
        <taxon>Pseudomonadati</taxon>
        <taxon>Pseudomonadota</taxon>
        <taxon>Gammaproteobacteria</taxon>
        <taxon>Steroidobacterales</taxon>
        <taxon>Steroidobacteraceae</taxon>
        <taxon>Steroidobacter</taxon>
    </lineage>
</organism>
<gene>
    <name evidence="5 8" type="primary">nuoN</name>
    <name evidence="8" type="ORF">GCM10011487_68480</name>
</gene>
<keyword evidence="9" id="KW-1185">Reference proteome</keyword>
<evidence type="ECO:0000313" key="9">
    <source>
        <dbReference type="Proteomes" id="UP000445000"/>
    </source>
</evidence>
<dbReference type="NCBIfam" id="NF004442">
    <property type="entry name" value="PRK05777.1-5"/>
    <property type="match status" value="1"/>
</dbReference>
<dbReference type="GO" id="GO:0008137">
    <property type="term" value="F:NADH dehydrogenase (ubiquinone) activity"/>
    <property type="evidence" value="ECO:0007669"/>
    <property type="project" value="InterPro"/>
</dbReference>
<comment type="catalytic activity">
    <reaction evidence="5">
        <text>a quinone + NADH + 5 H(+)(in) = a quinol + NAD(+) + 4 H(+)(out)</text>
        <dbReference type="Rhea" id="RHEA:57888"/>
        <dbReference type="ChEBI" id="CHEBI:15378"/>
        <dbReference type="ChEBI" id="CHEBI:24646"/>
        <dbReference type="ChEBI" id="CHEBI:57540"/>
        <dbReference type="ChEBI" id="CHEBI:57945"/>
        <dbReference type="ChEBI" id="CHEBI:132124"/>
    </reaction>
</comment>
<dbReference type="HAMAP" id="MF_00445">
    <property type="entry name" value="NDH1_NuoN_1"/>
    <property type="match status" value="1"/>
</dbReference>
<evidence type="ECO:0000256" key="4">
    <source>
        <dbReference type="ARBA" id="ARBA00023136"/>
    </source>
</evidence>
<evidence type="ECO:0000256" key="5">
    <source>
        <dbReference type="HAMAP-Rule" id="MF_00445"/>
    </source>
</evidence>
<reference evidence="9" key="1">
    <citation type="submission" date="2020-01" db="EMBL/GenBank/DDBJ databases">
        <title>'Steroidobacter agaridevorans' sp. nov., agar-degrading bacteria isolated from rhizosphere soils.</title>
        <authorList>
            <person name="Ikenaga M."/>
            <person name="Kataoka M."/>
            <person name="Murouchi A."/>
            <person name="Katsuragi S."/>
            <person name="Sakai M."/>
        </authorList>
    </citation>
    <scope>NUCLEOTIDE SEQUENCE [LARGE SCALE GENOMIC DNA]</scope>
    <source>
        <strain evidence="9">YU21-B</strain>
    </source>
</reference>
<comment type="function">
    <text evidence="5">NDH-1 shuttles electrons from NADH, via FMN and iron-sulfur (Fe-S) centers, to quinones in the respiratory chain. The immediate electron acceptor for the enzyme in this species is believed to be ubiquinone. Couples the redox reaction to proton translocation (for every two electrons transferred, four hydrogen ions are translocated across the cytoplasmic membrane), and thus conserves the redox energy in a proton gradient.</text>
</comment>
<feature type="domain" description="NADH:quinone oxidoreductase/Mrp antiporter transmembrane" evidence="7">
    <location>
        <begin position="127"/>
        <end position="421"/>
    </location>
</feature>
<feature type="transmembrane region" description="Helical" evidence="5">
    <location>
        <begin position="162"/>
        <end position="186"/>
    </location>
</feature>
<feature type="transmembrane region" description="Helical" evidence="5">
    <location>
        <begin position="372"/>
        <end position="395"/>
    </location>
</feature>
<feature type="transmembrane region" description="Helical" evidence="5">
    <location>
        <begin position="40"/>
        <end position="60"/>
    </location>
</feature>
<dbReference type="AlphaFoldDB" id="A0A829YQH0"/>
<comment type="caution">
    <text evidence="8">The sequence shown here is derived from an EMBL/GenBank/DDBJ whole genome shotgun (WGS) entry which is preliminary data.</text>
</comment>
<comment type="subcellular location">
    <subcellularLocation>
        <location evidence="5">Cell membrane</location>
        <topology evidence="5">Multi-pass membrane protein</topology>
    </subcellularLocation>
    <subcellularLocation>
        <location evidence="1">Endomembrane system</location>
        <topology evidence="1">Multi-pass membrane protein</topology>
    </subcellularLocation>
    <subcellularLocation>
        <location evidence="6">Membrane</location>
        <topology evidence="6">Multi-pass membrane protein</topology>
    </subcellularLocation>
</comment>
<keyword evidence="5" id="KW-0520">NAD</keyword>
<keyword evidence="5" id="KW-0874">Quinone</keyword>
<keyword evidence="5" id="KW-0830">Ubiquinone</keyword>
<feature type="transmembrane region" description="Helical" evidence="5">
    <location>
        <begin position="448"/>
        <end position="471"/>
    </location>
</feature>
<dbReference type="EMBL" id="BLJN01000011">
    <property type="protein sequence ID" value="GFE84848.1"/>
    <property type="molecule type" value="Genomic_DNA"/>
</dbReference>
<evidence type="ECO:0000256" key="1">
    <source>
        <dbReference type="ARBA" id="ARBA00004127"/>
    </source>
</evidence>
<feature type="transmembrane region" description="Helical" evidence="5">
    <location>
        <begin position="108"/>
        <end position="125"/>
    </location>
</feature>
<evidence type="ECO:0000259" key="7">
    <source>
        <dbReference type="Pfam" id="PF00361"/>
    </source>
</evidence>
<feature type="transmembrane region" description="Helical" evidence="5">
    <location>
        <begin position="276"/>
        <end position="295"/>
    </location>
</feature>
<dbReference type="Proteomes" id="UP000445000">
    <property type="component" value="Unassembled WGS sequence"/>
</dbReference>
<proteinExistence type="inferred from homology"/>
<keyword evidence="3 5" id="KW-1133">Transmembrane helix</keyword>
<dbReference type="GO" id="GO:0005886">
    <property type="term" value="C:plasma membrane"/>
    <property type="evidence" value="ECO:0007669"/>
    <property type="project" value="UniProtKB-SubCell"/>
</dbReference>
<dbReference type="GO" id="GO:0042773">
    <property type="term" value="P:ATP synthesis coupled electron transport"/>
    <property type="evidence" value="ECO:0007669"/>
    <property type="project" value="InterPro"/>
</dbReference>
<feature type="transmembrane region" description="Helical" evidence="5">
    <location>
        <begin position="243"/>
        <end position="264"/>
    </location>
</feature>
<dbReference type="RefSeq" id="WP_202624989.1">
    <property type="nucleotide sequence ID" value="NZ_BLJN01000011.1"/>
</dbReference>
<comment type="subunit">
    <text evidence="5">NDH-1 is composed of 14 different subunits. Subunits NuoA, H, J, K, L, M, N constitute the membrane sector of the complex.</text>
</comment>
<comment type="similarity">
    <text evidence="5">Belongs to the complex I subunit 2 family.</text>
</comment>
<protein>
    <recommendedName>
        <fullName evidence="5">NADH-quinone oxidoreductase subunit N</fullName>
        <ecNumber evidence="5">7.1.1.-</ecNumber>
    </recommendedName>
    <alternativeName>
        <fullName evidence="5">NADH dehydrogenase I subunit N</fullName>
    </alternativeName>
    <alternativeName>
        <fullName evidence="5">NDH-1 subunit N</fullName>
    </alternativeName>
</protein>
<dbReference type="EC" id="7.1.1.-" evidence="5"/>
<name>A0A829YQH0_9GAMM</name>
<dbReference type="PRINTS" id="PR01434">
    <property type="entry name" value="NADHDHGNASE5"/>
</dbReference>
<keyword evidence="5" id="KW-0813">Transport</keyword>
<feature type="transmembrane region" description="Helical" evidence="5">
    <location>
        <begin position="302"/>
        <end position="322"/>
    </location>
</feature>
<keyword evidence="4 5" id="KW-0472">Membrane</keyword>
<feature type="transmembrane region" description="Helical" evidence="5">
    <location>
        <begin position="12"/>
        <end position="33"/>
    </location>
</feature>
<dbReference type="PANTHER" id="PTHR22773">
    <property type="entry name" value="NADH DEHYDROGENASE"/>
    <property type="match status" value="1"/>
</dbReference>
<keyword evidence="5" id="KW-1278">Translocase</keyword>
<dbReference type="InterPro" id="IPR010096">
    <property type="entry name" value="NADH-Q_OxRdtase_suN/2"/>
</dbReference>
<evidence type="ECO:0000313" key="8">
    <source>
        <dbReference type="EMBL" id="GFE84848.1"/>
    </source>
</evidence>
<accession>A0A829YQH0</accession>
<feature type="transmembrane region" description="Helical" evidence="5">
    <location>
        <begin position="206"/>
        <end position="231"/>
    </location>
</feature>
<feature type="transmembrane region" description="Helical" evidence="5">
    <location>
        <begin position="407"/>
        <end position="427"/>
    </location>
</feature>
<keyword evidence="5" id="KW-1003">Cell membrane</keyword>